<reference evidence="1 2" key="1">
    <citation type="journal article" date="2019" name="Sci. Rep.">
        <title>Orb-weaving spider Araneus ventricosus genome elucidates the spidroin gene catalogue.</title>
        <authorList>
            <person name="Kono N."/>
            <person name="Nakamura H."/>
            <person name="Ohtoshi R."/>
            <person name="Moran D.A.P."/>
            <person name="Shinohara A."/>
            <person name="Yoshida Y."/>
            <person name="Fujiwara M."/>
            <person name="Mori M."/>
            <person name="Tomita M."/>
            <person name="Arakawa K."/>
        </authorList>
    </citation>
    <scope>NUCLEOTIDE SEQUENCE [LARGE SCALE GENOMIC DNA]</scope>
</reference>
<comment type="caution">
    <text evidence="1">The sequence shown here is derived from an EMBL/GenBank/DDBJ whole genome shotgun (WGS) entry which is preliminary data.</text>
</comment>
<gene>
    <name evidence="1" type="ORF">AVEN_211208_1</name>
</gene>
<dbReference type="AlphaFoldDB" id="A0A4Y2N093"/>
<organism evidence="1 2">
    <name type="scientific">Araneus ventricosus</name>
    <name type="common">Orbweaver spider</name>
    <name type="synonym">Epeira ventricosa</name>
    <dbReference type="NCBI Taxonomy" id="182803"/>
    <lineage>
        <taxon>Eukaryota</taxon>
        <taxon>Metazoa</taxon>
        <taxon>Ecdysozoa</taxon>
        <taxon>Arthropoda</taxon>
        <taxon>Chelicerata</taxon>
        <taxon>Arachnida</taxon>
        <taxon>Araneae</taxon>
        <taxon>Araneomorphae</taxon>
        <taxon>Entelegynae</taxon>
        <taxon>Araneoidea</taxon>
        <taxon>Araneidae</taxon>
        <taxon>Araneus</taxon>
    </lineage>
</organism>
<evidence type="ECO:0000313" key="1">
    <source>
        <dbReference type="EMBL" id="GBN32745.1"/>
    </source>
</evidence>
<proteinExistence type="predicted"/>
<dbReference type="Proteomes" id="UP000499080">
    <property type="component" value="Unassembled WGS sequence"/>
</dbReference>
<evidence type="ECO:0000313" key="2">
    <source>
        <dbReference type="Proteomes" id="UP000499080"/>
    </source>
</evidence>
<protein>
    <submittedName>
        <fullName evidence="1">Uncharacterized protein</fullName>
    </submittedName>
</protein>
<dbReference type="EMBL" id="BGPR01125653">
    <property type="protein sequence ID" value="GBN32745.1"/>
    <property type="molecule type" value="Genomic_DNA"/>
</dbReference>
<accession>A0A4Y2N093</accession>
<name>A0A4Y2N093_ARAVE</name>
<keyword evidence="2" id="KW-1185">Reference proteome</keyword>
<sequence length="58" mass="6313">RPVETFYCLCTIKVPSPIHPVPVKTCRVVLLSMYCESSISCSPCSSEDLSSGSTVYVL</sequence>
<feature type="non-terminal residue" evidence="1">
    <location>
        <position position="1"/>
    </location>
</feature>